<name>A0ABC8VCM8_9POAL</name>
<dbReference type="EMBL" id="OZ075111">
    <property type="protein sequence ID" value="CAL4888121.1"/>
    <property type="molecule type" value="Genomic_DNA"/>
</dbReference>
<accession>A0ABC8VCM8</accession>
<evidence type="ECO:0000313" key="3">
    <source>
        <dbReference type="Proteomes" id="UP001497457"/>
    </source>
</evidence>
<dbReference type="PANTHER" id="PTHR12499:SF22">
    <property type="entry name" value="OS02G0312500 PROTEIN"/>
    <property type="match status" value="1"/>
</dbReference>
<keyword evidence="3" id="KW-1185">Reference proteome</keyword>
<dbReference type="InterPro" id="IPR010754">
    <property type="entry name" value="OPA3-like"/>
</dbReference>
<evidence type="ECO:0000313" key="2">
    <source>
        <dbReference type="EMBL" id="CAL4888121.1"/>
    </source>
</evidence>
<keyword evidence="1" id="KW-0175">Coiled coil</keyword>
<dbReference type="PANTHER" id="PTHR12499">
    <property type="entry name" value="OPTIC ATROPHY 3 PROTEIN OPA3"/>
    <property type="match status" value="1"/>
</dbReference>
<gene>
    <name evidence="2" type="ORF">URODEC1_LOCUS2097</name>
</gene>
<proteinExistence type="predicted"/>
<reference evidence="3" key="1">
    <citation type="submission" date="2024-06" db="EMBL/GenBank/DDBJ databases">
        <authorList>
            <person name="Ryan C."/>
        </authorList>
    </citation>
    <scope>NUCLEOTIDE SEQUENCE [LARGE SCALE GENOMIC DNA]</scope>
</reference>
<evidence type="ECO:0008006" key="4">
    <source>
        <dbReference type="Google" id="ProtNLM"/>
    </source>
</evidence>
<evidence type="ECO:0000256" key="1">
    <source>
        <dbReference type="SAM" id="Coils"/>
    </source>
</evidence>
<reference evidence="2 3" key="2">
    <citation type="submission" date="2024-10" db="EMBL/GenBank/DDBJ databases">
        <authorList>
            <person name="Ryan C."/>
        </authorList>
    </citation>
    <scope>NUCLEOTIDE SEQUENCE [LARGE SCALE GENOMIC DNA]</scope>
</reference>
<dbReference type="Proteomes" id="UP001497457">
    <property type="component" value="Chromosome 1b"/>
</dbReference>
<dbReference type="Pfam" id="PF07047">
    <property type="entry name" value="OPA3"/>
    <property type="match status" value="1"/>
</dbReference>
<sequence>MILPVAKLGTLLLKTMSKPIATRLKTEASRHPKFRQLIINLAQANHRISTNIQRRIYGHATNVEIRPLNEEKAVQAAADLIGELFVFSVAGAAVIFEVQRSARSEARKEEARKKEIEAIRQKEDQLAEEILTMKQKLSELERVANSRGLSGLFRSTSVPDQMKPA</sequence>
<organism evidence="2 3">
    <name type="scientific">Urochloa decumbens</name>
    <dbReference type="NCBI Taxonomy" id="240449"/>
    <lineage>
        <taxon>Eukaryota</taxon>
        <taxon>Viridiplantae</taxon>
        <taxon>Streptophyta</taxon>
        <taxon>Embryophyta</taxon>
        <taxon>Tracheophyta</taxon>
        <taxon>Spermatophyta</taxon>
        <taxon>Magnoliopsida</taxon>
        <taxon>Liliopsida</taxon>
        <taxon>Poales</taxon>
        <taxon>Poaceae</taxon>
        <taxon>PACMAD clade</taxon>
        <taxon>Panicoideae</taxon>
        <taxon>Panicodae</taxon>
        <taxon>Paniceae</taxon>
        <taxon>Melinidinae</taxon>
        <taxon>Urochloa</taxon>
    </lineage>
</organism>
<feature type="coiled-coil region" evidence="1">
    <location>
        <begin position="116"/>
        <end position="143"/>
    </location>
</feature>
<protein>
    <recommendedName>
        <fullName evidence="4">OPA3-like protein</fullName>
    </recommendedName>
</protein>
<dbReference type="AlphaFoldDB" id="A0ABC8VCM8"/>